<evidence type="ECO:0000256" key="1">
    <source>
        <dbReference type="ARBA" id="ARBA00022737"/>
    </source>
</evidence>
<gene>
    <name evidence="3" type="ORF">H0E87_008534</name>
</gene>
<dbReference type="Proteomes" id="UP000807159">
    <property type="component" value="Chromosome 4"/>
</dbReference>
<evidence type="ECO:0000256" key="2">
    <source>
        <dbReference type="PROSITE-ProRule" id="PRU00708"/>
    </source>
</evidence>
<reference evidence="3" key="1">
    <citation type="journal article" date="2021" name="J. Hered.">
        <title>Genome Assembly of Salicaceae Populus deltoides (Eastern Cottonwood) I-69 Based on Nanopore Sequencing and Hi-C Technologies.</title>
        <authorList>
            <person name="Bai S."/>
            <person name="Wu H."/>
            <person name="Zhang J."/>
            <person name="Pan Z."/>
            <person name="Zhao W."/>
            <person name="Li Z."/>
            <person name="Tong C."/>
        </authorList>
    </citation>
    <scope>NUCLEOTIDE SEQUENCE</scope>
    <source>
        <tissue evidence="3">Leaf</tissue>
    </source>
</reference>
<keyword evidence="1" id="KW-0677">Repeat</keyword>
<dbReference type="Pfam" id="PF12854">
    <property type="entry name" value="PPR_1"/>
    <property type="match status" value="1"/>
</dbReference>
<name>A0A8T2Z0Y8_POPDE</name>
<dbReference type="PROSITE" id="PS51375">
    <property type="entry name" value="PPR"/>
    <property type="match status" value="1"/>
</dbReference>
<protein>
    <recommendedName>
        <fullName evidence="5">Pentatricopeptide repeat-containing protein</fullName>
    </recommendedName>
</protein>
<dbReference type="AlphaFoldDB" id="A0A8T2Z0Y8"/>
<dbReference type="InterPro" id="IPR011990">
    <property type="entry name" value="TPR-like_helical_dom_sf"/>
</dbReference>
<evidence type="ECO:0000313" key="3">
    <source>
        <dbReference type="EMBL" id="KAH8511025.1"/>
    </source>
</evidence>
<keyword evidence="4" id="KW-1185">Reference proteome</keyword>
<feature type="repeat" description="PPR" evidence="2">
    <location>
        <begin position="18"/>
        <end position="48"/>
    </location>
</feature>
<comment type="caution">
    <text evidence="3">The sequence shown here is derived from an EMBL/GenBank/DDBJ whole genome shotgun (WGS) entry which is preliminary data.</text>
</comment>
<evidence type="ECO:0008006" key="5">
    <source>
        <dbReference type="Google" id="ProtNLM"/>
    </source>
</evidence>
<sequence length="85" mass="9987">MPKCKVWSFKTLQQVPPDVSLYNAVVHGMCLRGKIESAKKLYTKLVSNMRWQDTGLDPTGVAKEFNYKKSRFCTRRRYSYPQYCN</sequence>
<dbReference type="InterPro" id="IPR002885">
    <property type="entry name" value="PPR_rpt"/>
</dbReference>
<dbReference type="Gene3D" id="1.25.40.10">
    <property type="entry name" value="Tetratricopeptide repeat domain"/>
    <property type="match status" value="1"/>
</dbReference>
<evidence type="ECO:0000313" key="4">
    <source>
        <dbReference type="Proteomes" id="UP000807159"/>
    </source>
</evidence>
<accession>A0A8T2Z0Y8</accession>
<dbReference type="EMBL" id="JACEGQ020000004">
    <property type="protein sequence ID" value="KAH8511025.1"/>
    <property type="molecule type" value="Genomic_DNA"/>
</dbReference>
<proteinExistence type="predicted"/>
<organism evidence="3 4">
    <name type="scientific">Populus deltoides</name>
    <name type="common">Eastern poplar</name>
    <name type="synonym">Eastern cottonwood</name>
    <dbReference type="NCBI Taxonomy" id="3696"/>
    <lineage>
        <taxon>Eukaryota</taxon>
        <taxon>Viridiplantae</taxon>
        <taxon>Streptophyta</taxon>
        <taxon>Embryophyta</taxon>
        <taxon>Tracheophyta</taxon>
        <taxon>Spermatophyta</taxon>
        <taxon>Magnoliopsida</taxon>
        <taxon>eudicotyledons</taxon>
        <taxon>Gunneridae</taxon>
        <taxon>Pentapetalae</taxon>
        <taxon>rosids</taxon>
        <taxon>fabids</taxon>
        <taxon>Malpighiales</taxon>
        <taxon>Salicaceae</taxon>
        <taxon>Saliceae</taxon>
        <taxon>Populus</taxon>
    </lineage>
</organism>